<evidence type="ECO:0000256" key="16">
    <source>
        <dbReference type="ARBA" id="ARBA00023328"/>
    </source>
</evidence>
<keyword evidence="12" id="KW-0995">Kinetochore</keyword>
<dbReference type="EMBL" id="JAVRRJ010000003">
    <property type="protein sequence ID" value="KAK5086970.1"/>
    <property type="molecule type" value="Genomic_DNA"/>
</dbReference>
<dbReference type="GO" id="GO:0008608">
    <property type="term" value="P:attachment of spindle microtubules to kinetochore"/>
    <property type="evidence" value="ECO:0007669"/>
    <property type="project" value="InterPro"/>
</dbReference>
<evidence type="ECO:0000256" key="5">
    <source>
        <dbReference type="ARBA" id="ARBA00014520"/>
    </source>
</evidence>
<evidence type="ECO:0000256" key="13">
    <source>
        <dbReference type="ARBA" id="ARBA00023212"/>
    </source>
</evidence>
<organism evidence="18 19">
    <name type="scientific">Lithohypha guttulata</name>
    <dbReference type="NCBI Taxonomy" id="1690604"/>
    <lineage>
        <taxon>Eukaryota</taxon>
        <taxon>Fungi</taxon>
        <taxon>Dikarya</taxon>
        <taxon>Ascomycota</taxon>
        <taxon>Pezizomycotina</taxon>
        <taxon>Eurotiomycetes</taxon>
        <taxon>Chaetothyriomycetidae</taxon>
        <taxon>Chaetothyriales</taxon>
        <taxon>Trichomeriaceae</taxon>
        <taxon>Lithohypha</taxon>
    </lineage>
</organism>
<dbReference type="AlphaFoldDB" id="A0AAN7YBL5"/>
<keyword evidence="11" id="KW-0159">Chromosome partition</keyword>
<evidence type="ECO:0000256" key="11">
    <source>
        <dbReference type="ARBA" id="ARBA00022829"/>
    </source>
</evidence>
<dbReference type="GO" id="GO:0072686">
    <property type="term" value="C:mitotic spindle"/>
    <property type="evidence" value="ECO:0007669"/>
    <property type="project" value="InterPro"/>
</dbReference>
<feature type="compositionally biased region" description="Basic and acidic residues" evidence="17">
    <location>
        <begin position="138"/>
        <end position="150"/>
    </location>
</feature>
<proteinExistence type="inferred from homology"/>
<accession>A0AAN7YBL5</accession>
<evidence type="ECO:0000256" key="8">
    <source>
        <dbReference type="ARBA" id="ARBA00022618"/>
    </source>
</evidence>
<dbReference type="Pfam" id="PF08655">
    <property type="entry name" value="DASH_Ask1"/>
    <property type="match status" value="1"/>
</dbReference>
<evidence type="ECO:0000313" key="19">
    <source>
        <dbReference type="Proteomes" id="UP001309876"/>
    </source>
</evidence>
<evidence type="ECO:0000256" key="4">
    <source>
        <dbReference type="ARBA" id="ARBA00010731"/>
    </source>
</evidence>
<evidence type="ECO:0000256" key="17">
    <source>
        <dbReference type="SAM" id="MobiDB-lite"/>
    </source>
</evidence>
<dbReference type="GO" id="GO:0044732">
    <property type="term" value="C:mitotic spindle pole body"/>
    <property type="evidence" value="ECO:0007669"/>
    <property type="project" value="TreeGrafter"/>
</dbReference>
<keyword evidence="14" id="KW-0539">Nucleus</keyword>
<evidence type="ECO:0000256" key="15">
    <source>
        <dbReference type="ARBA" id="ARBA00023306"/>
    </source>
</evidence>
<comment type="similarity">
    <text evidence="4">Belongs to the DASH complex ASK1 family.</text>
</comment>
<evidence type="ECO:0000313" key="18">
    <source>
        <dbReference type="EMBL" id="KAK5086970.1"/>
    </source>
</evidence>
<gene>
    <name evidence="18" type="primary">ASK1</name>
    <name evidence="18" type="ORF">LTR05_004141</name>
</gene>
<dbReference type="GO" id="GO:0051301">
    <property type="term" value="P:cell division"/>
    <property type="evidence" value="ECO:0007669"/>
    <property type="project" value="UniProtKB-KW"/>
</dbReference>
<dbReference type="PANTHER" id="PTHR28200:SF1">
    <property type="entry name" value="DASH COMPLEX SUBUNIT ASK1"/>
    <property type="match status" value="1"/>
</dbReference>
<keyword evidence="15" id="KW-0131">Cell cycle</keyword>
<keyword evidence="8" id="KW-0132">Cell division</keyword>
<keyword evidence="9" id="KW-0493">Microtubule</keyword>
<keyword evidence="13" id="KW-0206">Cytoskeleton</keyword>
<evidence type="ECO:0000256" key="2">
    <source>
        <dbReference type="ARBA" id="ARBA00004186"/>
    </source>
</evidence>
<feature type="compositionally biased region" description="Polar residues" evidence="17">
    <location>
        <begin position="160"/>
        <end position="169"/>
    </location>
</feature>
<evidence type="ECO:0000256" key="12">
    <source>
        <dbReference type="ARBA" id="ARBA00022838"/>
    </source>
</evidence>
<feature type="region of interest" description="Disordered" evidence="17">
    <location>
        <begin position="271"/>
        <end position="300"/>
    </location>
</feature>
<feature type="region of interest" description="Disordered" evidence="17">
    <location>
        <begin position="67"/>
        <end position="96"/>
    </location>
</feature>
<comment type="subcellular location">
    <subcellularLocation>
        <location evidence="3">Chromosome</location>
        <location evidence="3">Centromere</location>
        <location evidence="3">Kinetochore</location>
    </subcellularLocation>
    <subcellularLocation>
        <location evidence="2">Cytoplasm</location>
        <location evidence="2">Cytoskeleton</location>
        <location evidence="2">Spindle</location>
    </subcellularLocation>
    <subcellularLocation>
        <location evidence="1">Nucleus</location>
    </subcellularLocation>
</comment>
<dbReference type="PANTHER" id="PTHR28200">
    <property type="entry name" value="DASH COMPLEX SUBUNIT ASK1"/>
    <property type="match status" value="1"/>
</dbReference>
<dbReference type="Proteomes" id="UP001309876">
    <property type="component" value="Unassembled WGS sequence"/>
</dbReference>
<feature type="compositionally biased region" description="Polar residues" evidence="17">
    <location>
        <begin position="109"/>
        <end position="121"/>
    </location>
</feature>
<sequence length="400" mass="44397">MSRRPEIDHNFSRAHRIVTSSILPVVEQYSNHSREVWEGSKFWKQFFEASANVSLSGYEEHQFAQDIDDQTGTEESQETSNSNLESSGSCQTPTAEHVSNNSIQDIDLSNLSLSPSHSTPRQPRRTGNRGASSPYKSLQRDVSTDVKEDETYASAARDLSTPSKQTSSLVDDVAMTPEHSPEVVRDQMSFQKHHTMQKKQDPLLHTILDKNYRIQATPLASNTTTRRTARVLGTGSRKPIEAPLDSSPLAPPELHAEIFDSPIRREITQQLQKPRTPGVSVLKPGPSRDNATRPTPASIWDSDDELIDEATGLPFGASPPKTMQFHVPQSRLLKTPAREASKQIVDNILASAGVRYGAYGEDKSEELDIDLDLDDYEDGNMDESSPSVVRKAEGLDDETF</sequence>
<dbReference type="GO" id="GO:0042729">
    <property type="term" value="C:DASH complex"/>
    <property type="evidence" value="ECO:0007669"/>
    <property type="project" value="InterPro"/>
</dbReference>
<evidence type="ECO:0000256" key="1">
    <source>
        <dbReference type="ARBA" id="ARBA00004123"/>
    </source>
</evidence>
<dbReference type="GO" id="GO:0005874">
    <property type="term" value="C:microtubule"/>
    <property type="evidence" value="ECO:0007669"/>
    <property type="project" value="UniProtKB-KW"/>
</dbReference>
<reference evidence="18 19" key="1">
    <citation type="submission" date="2023-08" db="EMBL/GenBank/DDBJ databases">
        <title>Black Yeasts Isolated from many extreme environments.</title>
        <authorList>
            <person name="Coleine C."/>
            <person name="Stajich J.E."/>
            <person name="Selbmann L."/>
        </authorList>
    </citation>
    <scope>NUCLEOTIDE SEQUENCE [LARGE SCALE GENOMIC DNA]</scope>
    <source>
        <strain evidence="18 19">CCFEE 5910</strain>
    </source>
</reference>
<protein>
    <recommendedName>
        <fullName evidence="5">DASH complex subunit ASK1</fullName>
    </recommendedName>
</protein>
<keyword evidence="6" id="KW-0158">Chromosome</keyword>
<name>A0AAN7YBL5_9EURO</name>
<evidence type="ECO:0000256" key="6">
    <source>
        <dbReference type="ARBA" id="ARBA00022454"/>
    </source>
</evidence>
<evidence type="ECO:0000256" key="7">
    <source>
        <dbReference type="ARBA" id="ARBA00022490"/>
    </source>
</evidence>
<evidence type="ECO:0000256" key="3">
    <source>
        <dbReference type="ARBA" id="ARBA00004629"/>
    </source>
</evidence>
<feature type="compositionally biased region" description="Acidic residues" evidence="17">
    <location>
        <begin position="67"/>
        <end position="77"/>
    </location>
</feature>
<keyword evidence="7" id="KW-0963">Cytoplasm</keyword>
<comment type="caution">
    <text evidence="18">The sequence shown here is derived from an EMBL/GenBank/DDBJ whole genome shotgun (WGS) entry which is preliminary data.</text>
</comment>
<dbReference type="InterPro" id="IPR013964">
    <property type="entry name" value="DASH_Ask1"/>
</dbReference>
<feature type="region of interest" description="Disordered" evidence="17">
    <location>
        <begin position="374"/>
        <end position="400"/>
    </location>
</feature>
<keyword evidence="19" id="KW-1185">Reference proteome</keyword>
<evidence type="ECO:0000256" key="14">
    <source>
        <dbReference type="ARBA" id="ARBA00023242"/>
    </source>
</evidence>
<feature type="compositionally biased region" description="Polar residues" evidence="17">
    <location>
        <begin position="78"/>
        <end position="96"/>
    </location>
</feature>
<evidence type="ECO:0000256" key="9">
    <source>
        <dbReference type="ARBA" id="ARBA00022701"/>
    </source>
</evidence>
<evidence type="ECO:0000256" key="10">
    <source>
        <dbReference type="ARBA" id="ARBA00022776"/>
    </source>
</evidence>
<feature type="region of interest" description="Disordered" evidence="17">
    <location>
        <begin position="109"/>
        <end position="169"/>
    </location>
</feature>
<keyword evidence="16" id="KW-0137">Centromere</keyword>
<keyword evidence="10" id="KW-0498">Mitosis</keyword>